<name>A0ABP6LRR1_9MICC</name>
<feature type="region of interest" description="Disordered" evidence="1">
    <location>
        <begin position="197"/>
        <end position="220"/>
    </location>
</feature>
<evidence type="ECO:0000256" key="2">
    <source>
        <dbReference type="SAM" id="SignalP"/>
    </source>
</evidence>
<feature type="chain" id="PRO_5047121930" description="PepSY domain-containing protein" evidence="2">
    <location>
        <begin position="23"/>
        <end position="220"/>
    </location>
</feature>
<evidence type="ECO:0000313" key="3">
    <source>
        <dbReference type="EMBL" id="GAA3051124.1"/>
    </source>
</evidence>
<keyword evidence="4" id="KW-1185">Reference proteome</keyword>
<evidence type="ECO:0000256" key="1">
    <source>
        <dbReference type="SAM" id="MobiDB-lite"/>
    </source>
</evidence>
<sequence length="220" mass="22908">MFSSSRSSAALVAIAVSASLLAGCGSPIDEDAAAPEDTEGEAPTPSNEPSAENPYDADDVDLSTDVALRAVNTALGEDGGMAVGFDKETDEEAGMEVQLLVDGQDLQTVVVDQEGASEVDSRDSGEAEDWMQEAAEEVQVPLLRALQIAQTESTGVILAAELETRDDDLLVWNVTIEGAASENTVIIDARNSAIVPVGDNPVEDNNIGGDPDTLDDDESD</sequence>
<accession>A0ABP6LRR1</accession>
<keyword evidence="2" id="KW-0732">Signal</keyword>
<reference evidence="4" key="1">
    <citation type="journal article" date="2019" name="Int. J. Syst. Evol. Microbiol.">
        <title>The Global Catalogue of Microorganisms (GCM) 10K type strain sequencing project: providing services to taxonomists for standard genome sequencing and annotation.</title>
        <authorList>
            <consortium name="The Broad Institute Genomics Platform"/>
            <consortium name="The Broad Institute Genome Sequencing Center for Infectious Disease"/>
            <person name="Wu L."/>
            <person name="Ma J."/>
        </authorList>
    </citation>
    <scope>NUCLEOTIDE SEQUENCE [LARGE SCALE GENOMIC DNA]</scope>
    <source>
        <strain evidence="4">JCM 14309</strain>
    </source>
</reference>
<dbReference type="Proteomes" id="UP001500236">
    <property type="component" value="Unassembled WGS sequence"/>
</dbReference>
<dbReference type="PROSITE" id="PS51257">
    <property type="entry name" value="PROKAR_LIPOPROTEIN"/>
    <property type="match status" value="1"/>
</dbReference>
<gene>
    <name evidence="3" type="ORF">GCM10010529_01500</name>
</gene>
<evidence type="ECO:0008006" key="5">
    <source>
        <dbReference type="Google" id="ProtNLM"/>
    </source>
</evidence>
<proteinExistence type="predicted"/>
<evidence type="ECO:0000313" key="4">
    <source>
        <dbReference type="Proteomes" id="UP001500236"/>
    </source>
</evidence>
<organism evidence="3 4">
    <name type="scientific">Nesterenkonia aethiopica</name>
    <dbReference type="NCBI Taxonomy" id="269144"/>
    <lineage>
        <taxon>Bacteria</taxon>
        <taxon>Bacillati</taxon>
        <taxon>Actinomycetota</taxon>
        <taxon>Actinomycetes</taxon>
        <taxon>Micrococcales</taxon>
        <taxon>Micrococcaceae</taxon>
        <taxon>Nesterenkonia</taxon>
    </lineage>
</organism>
<dbReference type="RefSeq" id="WP_311023811.1">
    <property type="nucleotide sequence ID" value="NZ_BAAAVT010000001.1"/>
</dbReference>
<protein>
    <recommendedName>
        <fullName evidence="5">PepSY domain-containing protein</fullName>
    </recommendedName>
</protein>
<dbReference type="EMBL" id="BAAAVT010000001">
    <property type="protein sequence ID" value="GAA3051124.1"/>
    <property type="molecule type" value="Genomic_DNA"/>
</dbReference>
<dbReference type="Gene3D" id="3.10.450.40">
    <property type="match status" value="1"/>
</dbReference>
<feature type="region of interest" description="Disordered" evidence="1">
    <location>
        <begin position="25"/>
        <end position="63"/>
    </location>
</feature>
<comment type="caution">
    <text evidence="3">The sequence shown here is derived from an EMBL/GenBank/DDBJ whole genome shotgun (WGS) entry which is preliminary data.</text>
</comment>
<feature type="signal peptide" evidence="2">
    <location>
        <begin position="1"/>
        <end position="22"/>
    </location>
</feature>
<feature type="compositionally biased region" description="Acidic residues" evidence="1">
    <location>
        <begin position="28"/>
        <end position="40"/>
    </location>
</feature>